<evidence type="ECO:0000256" key="1">
    <source>
        <dbReference type="ARBA" id="ARBA00009437"/>
    </source>
</evidence>
<dbReference type="SUPFAM" id="SSF46785">
    <property type="entry name" value="Winged helix' DNA-binding domain"/>
    <property type="match status" value="1"/>
</dbReference>
<dbReference type="Pfam" id="PF00126">
    <property type="entry name" value="HTH_1"/>
    <property type="match status" value="1"/>
</dbReference>
<keyword evidence="2" id="KW-0805">Transcription regulation</keyword>
<proteinExistence type="inferred from homology"/>
<dbReference type="PROSITE" id="PS50931">
    <property type="entry name" value="HTH_LYSR"/>
    <property type="match status" value="1"/>
</dbReference>
<dbReference type="Gene3D" id="3.40.190.290">
    <property type="match status" value="1"/>
</dbReference>
<dbReference type="InterPro" id="IPR000847">
    <property type="entry name" value="LysR_HTH_N"/>
</dbReference>
<name>A0A9X3CJN1_9VIBR</name>
<dbReference type="Gene3D" id="1.10.10.10">
    <property type="entry name" value="Winged helix-like DNA-binding domain superfamily/Winged helix DNA-binding domain"/>
    <property type="match status" value="1"/>
</dbReference>
<dbReference type="Proteomes" id="UP001155587">
    <property type="component" value="Unassembled WGS sequence"/>
</dbReference>
<dbReference type="GO" id="GO:0003700">
    <property type="term" value="F:DNA-binding transcription factor activity"/>
    <property type="evidence" value="ECO:0007669"/>
    <property type="project" value="InterPro"/>
</dbReference>
<dbReference type="EMBL" id="JAKRRY010000001">
    <property type="protein sequence ID" value="MCW8344521.1"/>
    <property type="molecule type" value="Genomic_DNA"/>
</dbReference>
<dbReference type="PANTHER" id="PTHR30126:SF91">
    <property type="entry name" value="LYSR FAMILY TRANSCRIPTIONAL REGULATOR"/>
    <property type="match status" value="1"/>
</dbReference>
<evidence type="ECO:0000313" key="7">
    <source>
        <dbReference type="Proteomes" id="UP001155587"/>
    </source>
</evidence>
<dbReference type="RefSeq" id="WP_265672943.1">
    <property type="nucleotide sequence ID" value="NZ_JAKRRY010000001.1"/>
</dbReference>
<keyword evidence="3" id="KW-0238">DNA-binding</keyword>
<dbReference type="Pfam" id="PF03466">
    <property type="entry name" value="LysR_substrate"/>
    <property type="match status" value="1"/>
</dbReference>
<evidence type="ECO:0000256" key="4">
    <source>
        <dbReference type="ARBA" id="ARBA00023163"/>
    </source>
</evidence>
<accession>A0A9X3CJN1</accession>
<dbReference type="AlphaFoldDB" id="A0A9X3CJN1"/>
<dbReference type="SUPFAM" id="SSF53850">
    <property type="entry name" value="Periplasmic binding protein-like II"/>
    <property type="match status" value="1"/>
</dbReference>
<evidence type="ECO:0000313" key="6">
    <source>
        <dbReference type="EMBL" id="MCW8344521.1"/>
    </source>
</evidence>
<feature type="domain" description="HTH lysR-type" evidence="5">
    <location>
        <begin position="3"/>
        <end position="60"/>
    </location>
</feature>
<dbReference type="InterPro" id="IPR005119">
    <property type="entry name" value="LysR_subst-bd"/>
</dbReference>
<dbReference type="InterPro" id="IPR036390">
    <property type="entry name" value="WH_DNA-bd_sf"/>
</dbReference>
<organism evidence="6 7">
    <name type="scientific">Vibrio qingdaonensis</name>
    <dbReference type="NCBI Taxonomy" id="2829491"/>
    <lineage>
        <taxon>Bacteria</taxon>
        <taxon>Pseudomonadati</taxon>
        <taxon>Pseudomonadota</taxon>
        <taxon>Gammaproteobacteria</taxon>
        <taxon>Vibrionales</taxon>
        <taxon>Vibrionaceae</taxon>
        <taxon>Vibrio</taxon>
    </lineage>
</organism>
<evidence type="ECO:0000259" key="5">
    <source>
        <dbReference type="PROSITE" id="PS50931"/>
    </source>
</evidence>
<comment type="similarity">
    <text evidence="1">Belongs to the LysR transcriptional regulatory family.</text>
</comment>
<comment type="caution">
    <text evidence="6">The sequence shown here is derived from an EMBL/GenBank/DDBJ whole genome shotgun (WGS) entry which is preliminary data.</text>
</comment>
<sequence length="287" mass="32871">MKLPFDNLISFHAVVSFGSFSNGARKLGKSQSTVSGAIKNLENELDYALIDRSKSTLTLTDKGKKIYHLSAPIISKYFELLQIAESLHNSDTKKINIGIDPLIFNEEVKQVLIEFSETFPDTELTVFTKPSHILGQYVNCHKVDIAIGNPYHKTELSFNIDELFMVNCSWVIHKDVSTDYDLSSMRLLLIDGSESFVDFSSIAKHNIWILDDTSTILDLCLAKKGIAFLPHHLIDNHSRRFELMTFSDEMNLFGKQIYASLFWPTHSDFTRQHQWIHNKLRKGRQTQ</sequence>
<dbReference type="InterPro" id="IPR036388">
    <property type="entry name" value="WH-like_DNA-bd_sf"/>
</dbReference>
<dbReference type="GO" id="GO:0000976">
    <property type="term" value="F:transcription cis-regulatory region binding"/>
    <property type="evidence" value="ECO:0007669"/>
    <property type="project" value="TreeGrafter"/>
</dbReference>
<gene>
    <name evidence="6" type="ORF">MD535_00575</name>
</gene>
<keyword evidence="7" id="KW-1185">Reference proteome</keyword>
<reference evidence="6" key="1">
    <citation type="submission" date="2022-02" db="EMBL/GenBank/DDBJ databases">
        <title>Vibrio sp. nov, a new bacterium isolated from seawater.</title>
        <authorList>
            <person name="Yuan Y."/>
        </authorList>
    </citation>
    <scope>NUCLEOTIDE SEQUENCE</scope>
    <source>
        <strain evidence="6">ZSDZ65</strain>
    </source>
</reference>
<evidence type="ECO:0000256" key="3">
    <source>
        <dbReference type="ARBA" id="ARBA00023125"/>
    </source>
</evidence>
<dbReference type="PANTHER" id="PTHR30126">
    <property type="entry name" value="HTH-TYPE TRANSCRIPTIONAL REGULATOR"/>
    <property type="match status" value="1"/>
</dbReference>
<keyword evidence="4" id="KW-0804">Transcription</keyword>
<protein>
    <submittedName>
        <fullName evidence="6">LysR family transcriptional regulator</fullName>
    </submittedName>
</protein>
<evidence type="ECO:0000256" key="2">
    <source>
        <dbReference type="ARBA" id="ARBA00023015"/>
    </source>
</evidence>